<accession>X1LU23</accession>
<gene>
    <name evidence="1" type="ORF">S06H3_01502</name>
</gene>
<protein>
    <submittedName>
        <fullName evidence="1">Uncharacterized protein</fullName>
    </submittedName>
</protein>
<evidence type="ECO:0000313" key="1">
    <source>
        <dbReference type="EMBL" id="GAH97618.1"/>
    </source>
</evidence>
<dbReference type="EMBL" id="BARV01000380">
    <property type="protein sequence ID" value="GAH97618.1"/>
    <property type="molecule type" value="Genomic_DNA"/>
</dbReference>
<name>X1LU23_9ZZZZ</name>
<sequence>MCFYMEIAKKQVVRVYKDPKSTQKREILAIATLFQHEKHRKKMQSARNKRYYQRHKDKILEKQRLKNKLYEDFIQHR</sequence>
<organism evidence="1">
    <name type="scientific">marine sediment metagenome</name>
    <dbReference type="NCBI Taxonomy" id="412755"/>
    <lineage>
        <taxon>unclassified sequences</taxon>
        <taxon>metagenomes</taxon>
        <taxon>ecological metagenomes</taxon>
    </lineage>
</organism>
<dbReference type="AlphaFoldDB" id="X1LU23"/>
<comment type="caution">
    <text evidence="1">The sequence shown here is derived from an EMBL/GenBank/DDBJ whole genome shotgun (WGS) entry which is preliminary data.</text>
</comment>
<proteinExistence type="predicted"/>
<reference evidence="1" key="1">
    <citation type="journal article" date="2014" name="Front. Microbiol.">
        <title>High frequency of phylogenetically diverse reductive dehalogenase-homologous genes in deep subseafloor sedimentary metagenomes.</title>
        <authorList>
            <person name="Kawai M."/>
            <person name="Futagami T."/>
            <person name="Toyoda A."/>
            <person name="Takaki Y."/>
            <person name="Nishi S."/>
            <person name="Hori S."/>
            <person name="Arai W."/>
            <person name="Tsubouchi T."/>
            <person name="Morono Y."/>
            <person name="Uchiyama I."/>
            <person name="Ito T."/>
            <person name="Fujiyama A."/>
            <person name="Inagaki F."/>
            <person name="Takami H."/>
        </authorList>
    </citation>
    <scope>NUCLEOTIDE SEQUENCE</scope>
    <source>
        <strain evidence="1">Expedition CK06-06</strain>
    </source>
</reference>